<dbReference type="Pfam" id="PF25597">
    <property type="entry name" value="SH3_retrovirus"/>
    <property type="match status" value="1"/>
</dbReference>
<dbReference type="EnsemblMetazoa" id="Aqu2.1.36909_001">
    <property type="protein sequence ID" value="Aqu2.1.36909_001"/>
    <property type="gene ID" value="Aqu2.1.36909"/>
</dbReference>
<reference evidence="2" key="1">
    <citation type="submission" date="2017-05" db="UniProtKB">
        <authorList>
            <consortium name="EnsemblMetazoa"/>
        </authorList>
    </citation>
    <scope>IDENTIFICATION</scope>
</reference>
<proteinExistence type="predicted"/>
<dbReference type="AlphaFoldDB" id="A0A1X7VAY8"/>
<evidence type="ECO:0000313" key="2">
    <source>
        <dbReference type="EnsemblMetazoa" id="Aqu2.1.36909_001"/>
    </source>
</evidence>
<organism evidence="2">
    <name type="scientific">Amphimedon queenslandica</name>
    <name type="common">Sponge</name>
    <dbReference type="NCBI Taxonomy" id="400682"/>
    <lineage>
        <taxon>Eukaryota</taxon>
        <taxon>Metazoa</taxon>
        <taxon>Porifera</taxon>
        <taxon>Demospongiae</taxon>
        <taxon>Heteroscleromorpha</taxon>
        <taxon>Haplosclerida</taxon>
        <taxon>Niphatidae</taxon>
        <taxon>Amphimedon</taxon>
    </lineage>
</organism>
<protein>
    <recommendedName>
        <fullName evidence="1">Retroviral polymerase SH3-like domain-containing protein</fullName>
    </recommendedName>
</protein>
<evidence type="ECO:0000259" key="1">
    <source>
        <dbReference type="Pfam" id="PF25597"/>
    </source>
</evidence>
<accession>A0A1X7VAY8</accession>
<name>A0A1X7VAY8_AMPQE</name>
<dbReference type="InterPro" id="IPR057670">
    <property type="entry name" value="SH3_retrovirus"/>
</dbReference>
<sequence length="88" mass="10385">MNLLFPKHHNKMVLPKRINSYIHIPIDERDKLDAKARNCILLGYGAQTTEYHLYYPVQLRNVHSRDLIFNEVTGGIETAIKKEPPWYH</sequence>
<dbReference type="InParanoid" id="A0A1X7VAY8"/>
<feature type="domain" description="Retroviral polymerase SH3-like" evidence="1">
    <location>
        <begin position="21"/>
        <end position="72"/>
    </location>
</feature>